<reference evidence="2" key="1">
    <citation type="submission" date="2022-11" db="EMBL/GenBank/DDBJ databases">
        <title>Lysinibacillus irui.</title>
        <authorList>
            <person name="Akintayo S.O."/>
        </authorList>
    </citation>
    <scope>NUCLEOTIDE SEQUENCE</scope>
    <source>
        <strain evidence="2">IRB4-01</strain>
    </source>
</reference>
<feature type="transmembrane region" description="Helical" evidence="1">
    <location>
        <begin position="37"/>
        <end position="57"/>
    </location>
</feature>
<dbReference type="KEGG" id="liu:OU989_10535"/>
<dbReference type="Proteomes" id="UP001219585">
    <property type="component" value="Chromosome"/>
</dbReference>
<dbReference type="AlphaFoldDB" id="A0AAJ5RPQ6"/>
<dbReference type="EMBL" id="CP113527">
    <property type="protein sequence ID" value="WDV08880.1"/>
    <property type="molecule type" value="Genomic_DNA"/>
</dbReference>
<dbReference type="RefSeq" id="WP_274797105.1">
    <property type="nucleotide sequence ID" value="NZ_CP113527.1"/>
</dbReference>
<name>A0AAJ5RPQ6_9BACI</name>
<evidence type="ECO:0000256" key="1">
    <source>
        <dbReference type="SAM" id="Phobius"/>
    </source>
</evidence>
<evidence type="ECO:0000313" key="2">
    <source>
        <dbReference type="EMBL" id="WDV08880.1"/>
    </source>
</evidence>
<sequence>MKATKLVLLAVQLIVLVLFMGIHLMTATPGSSSGNGNPALLLLMIVVPLFIIMVLLWQRIFRYYKLTKQVVIIGLLFTSLHIIAGIMYQRMELANYRGVIEKALIKQYGYADQQYLLDITSGLTIHVNNQYFNLNTFFMLVSFSVFIALLWLVVLEEKN</sequence>
<evidence type="ECO:0000313" key="3">
    <source>
        <dbReference type="Proteomes" id="UP001219585"/>
    </source>
</evidence>
<accession>A0AAJ5RPQ6</accession>
<gene>
    <name evidence="2" type="ORF">OU989_10535</name>
</gene>
<feature type="transmembrane region" description="Helical" evidence="1">
    <location>
        <begin position="69"/>
        <end position="88"/>
    </location>
</feature>
<organism evidence="2 3">
    <name type="scientific">Lysinibacillus irui</name>
    <dbReference type="NCBI Taxonomy" id="2998077"/>
    <lineage>
        <taxon>Bacteria</taxon>
        <taxon>Bacillati</taxon>
        <taxon>Bacillota</taxon>
        <taxon>Bacilli</taxon>
        <taxon>Bacillales</taxon>
        <taxon>Bacillaceae</taxon>
        <taxon>Lysinibacillus</taxon>
    </lineage>
</organism>
<protein>
    <submittedName>
        <fullName evidence="2">Uncharacterized protein</fullName>
    </submittedName>
</protein>
<proteinExistence type="predicted"/>
<keyword evidence="1" id="KW-0472">Membrane</keyword>
<keyword evidence="1" id="KW-1133">Transmembrane helix</keyword>
<feature type="transmembrane region" description="Helical" evidence="1">
    <location>
        <begin position="137"/>
        <end position="155"/>
    </location>
</feature>
<keyword evidence="1" id="KW-0812">Transmembrane</keyword>